<keyword evidence="5" id="KW-0472">Membrane</keyword>
<gene>
    <name evidence="6" type="ORF">C1702_07710</name>
</gene>
<evidence type="ECO:0000256" key="3">
    <source>
        <dbReference type="ARBA" id="ARBA00022692"/>
    </source>
</evidence>
<evidence type="ECO:0000313" key="6">
    <source>
        <dbReference type="EMBL" id="PPE70137.1"/>
    </source>
</evidence>
<keyword evidence="7" id="KW-1185">Reference proteome</keyword>
<dbReference type="Pfam" id="PF00892">
    <property type="entry name" value="EamA"/>
    <property type="match status" value="2"/>
</dbReference>
<dbReference type="InterPro" id="IPR050638">
    <property type="entry name" value="AA-Vitamin_Transporters"/>
</dbReference>
<dbReference type="EMBL" id="PSNY01000007">
    <property type="protein sequence ID" value="PPE70137.1"/>
    <property type="molecule type" value="Genomic_DNA"/>
</dbReference>
<dbReference type="GO" id="GO:0005886">
    <property type="term" value="C:plasma membrane"/>
    <property type="evidence" value="ECO:0007669"/>
    <property type="project" value="UniProtKB-SubCell"/>
</dbReference>
<comment type="caution">
    <text evidence="6">The sequence shown here is derived from an EMBL/GenBank/DDBJ whole genome shotgun (WGS) entry which is preliminary data.</text>
</comment>
<dbReference type="SUPFAM" id="SSF103481">
    <property type="entry name" value="Multidrug resistance efflux transporter EmrE"/>
    <property type="match status" value="2"/>
</dbReference>
<organism evidence="6 7">
    <name type="scientific">Caldimonas thermodepolymerans</name>
    <dbReference type="NCBI Taxonomy" id="215580"/>
    <lineage>
        <taxon>Bacteria</taxon>
        <taxon>Pseudomonadati</taxon>
        <taxon>Pseudomonadota</taxon>
        <taxon>Betaproteobacteria</taxon>
        <taxon>Burkholderiales</taxon>
        <taxon>Sphaerotilaceae</taxon>
        <taxon>Caldimonas</taxon>
    </lineage>
</organism>
<sequence length="285" mass="29917">MLWGTSLPVIKLLSTHFDPLWLSGLRMGVACLPQALLVLHARPSGWALNLRQLCALTACGILMVYINQWLLAVGIARSSATNASLITALNPLLSGLVALLLLGERLGGRRLAGAMLGLAGVALVILHRPAAELAEAGVGDLLVLLAVLSFTFGAVLVQRLARGIDALRISLFVHAVGAACLLLHGSAQAWATGAAPRLSPDPLWWWVAVLSGVVSTGIGGLMWNVAIGRIGMSRASVWLYWMPVFSVLVSVLFLGESLTLWHLVGLGLVLAGTRLGTRSGGARPA</sequence>
<keyword evidence="2" id="KW-1003">Cell membrane</keyword>
<dbReference type="InterPro" id="IPR037185">
    <property type="entry name" value="EmrE-like"/>
</dbReference>
<evidence type="ECO:0000256" key="5">
    <source>
        <dbReference type="ARBA" id="ARBA00023136"/>
    </source>
</evidence>
<evidence type="ECO:0000256" key="1">
    <source>
        <dbReference type="ARBA" id="ARBA00004651"/>
    </source>
</evidence>
<dbReference type="PANTHER" id="PTHR32322:SF18">
    <property type="entry name" value="S-ADENOSYLMETHIONINE_S-ADENOSYLHOMOCYSTEINE TRANSPORTER"/>
    <property type="match status" value="1"/>
</dbReference>
<evidence type="ECO:0000256" key="4">
    <source>
        <dbReference type="ARBA" id="ARBA00022989"/>
    </source>
</evidence>
<comment type="subcellular location">
    <subcellularLocation>
        <location evidence="1">Cell membrane</location>
        <topology evidence="1">Multi-pass membrane protein</topology>
    </subcellularLocation>
</comment>
<reference evidence="6 7" key="1">
    <citation type="submission" date="2018-02" db="EMBL/GenBank/DDBJ databases">
        <title>Reclassifiation of [Polyangium] brachysporum DSM 7029 as Guopingzhaonella breviflexa gen. nov., sp. nov., a member of the family Comamonadaceae.</title>
        <authorList>
            <person name="Tang B."/>
        </authorList>
    </citation>
    <scope>NUCLEOTIDE SEQUENCE [LARGE SCALE GENOMIC DNA]</scope>
    <source>
        <strain evidence="6 7">DSM 15344</strain>
    </source>
</reference>
<proteinExistence type="predicted"/>
<dbReference type="Proteomes" id="UP000239406">
    <property type="component" value="Unassembled WGS sequence"/>
</dbReference>
<keyword evidence="3" id="KW-0812">Transmembrane</keyword>
<evidence type="ECO:0000313" key="7">
    <source>
        <dbReference type="Proteomes" id="UP000239406"/>
    </source>
</evidence>
<accession>A0A2S5T5J0</accession>
<dbReference type="InterPro" id="IPR000620">
    <property type="entry name" value="EamA_dom"/>
</dbReference>
<dbReference type="PANTHER" id="PTHR32322">
    <property type="entry name" value="INNER MEMBRANE TRANSPORTER"/>
    <property type="match status" value="1"/>
</dbReference>
<keyword evidence="4" id="KW-1133">Transmembrane helix</keyword>
<protein>
    <submittedName>
        <fullName evidence="6">EamA/RhaT family transporter</fullName>
    </submittedName>
</protein>
<dbReference type="AlphaFoldDB" id="A0A2S5T5J0"/>
<evidence type="ECO:0000256" key="2">
    <source>
        <dbReference type="ARBA" id="ARBA00022475"/>
    </source>
</evidence>
<name>A0A2S5T5J0_9BURK</name>